<accession>A0ABS0WLS1</accession>
<dbReference type="Pfam" id="PF12796">
    <property type="entry name" value="Ank_2"/>
    <property type="match status" value="1"/>
</dbReference>
<dbReference type="PROSITE" id="PS50088">
    <property type="entry name" value="ANK_REPEAT"/>
    <property type="match status" value="2"/>
</dbReference>
<feature type="repeat" description="ANK" evidence="3">
    <location>
        <begin position="48"/>
        <end position="80"/>
    </location>
</feature>
<reference evidence="4 5" key="1">
    <citation type="submission" date="2020-12" db="EMBL/GenBank/DDBJ databases">
        <title>Aureibaculum luteum sp. nov. and Aureibaculum flavum sp. nov., novel members of the family Flavobacteriaceae isolated from Antarctic intertidal sediments.</title>
        <authorList>
            <person name="He X."/>
            <person name="Zhang X."/>
        </authorList>
    </citation>
    <scope>NUCLEOTIDE SEQUENCE [LARGE SCALE GENOMIC DNA]</scope>
    <source>
        <strain evidence="4 5">A20</strain>
    </source>
</reference>
<evidence type="ECO:0000313" key="4">
    <source>
        <dbReference type="EMBL" id="MBJ2172917.1"/>
    </source>
</evidence>
<dbReference type="Proteomes" id="UP000623301">
    <property type="component" value="Unassembled WGS sequence"/>
</dbReference>
<dbReference type="Gene3D" id="1.25.40.20">
    <property type="entry name" value="Ankyrin repeat-containing domain"/>
    <property type="match status" value="1"/>
</dbReference>
<dbReference type="InterPro" id="IPR002110">
    <property type="entry name" value="Ankyrin_rpt"/>
</dbReference>
<proteinExistence type="predicted"/>
<protein>
    <submittedName>
        <fullName evidence="4">Ankyrin repeat domain-containing protein</fullName>
    </submittedName>
</protein>
<sequence>MIKIKDIGTFESVPQIVENIINSNLEALNEHSNQGWDIEKLIIIDEYIEETPLDLALIMNAFESVKWLVKKGIDLNRKENPSFLRAVRYCNEDIIKYVVAHGAKVNLVNNVKSDAFEQALYGKQFKHLPLIHELGYSVSAYGGKAFRKVVSDQNYKAIDFFITNGVDINYNEPDMVYSFKPTPLCVAARYVDLKMCKYLINQGADVTIAEKDGMRPYSIAIEKGDAEMAIYFKSLEPAEYHNLQNKLEELKPYKLPKDLIDYLSGDNLHLELPDSDFEFFDFFSLTDTVPFKFGRKKLLRISKTSGDYDHLMLVWNPKTKKIAFYDLEHEELTDLCNFKEFFKNPDFHLEKIF</sequence>
<keyword evidence="5" id="KW-1185">Reference proteome</keyword>
<dbReference type="InterPro" id="IPR036770">
    <property type="entry name" value="Ankyrin_rpt-contain_sf"/>
</dbReference>
<gene>
    <name evidence="4" type="ORF">JBL43_01625</name>
</gene>
<keyword evidence="2 3" id="KW-0040">ANK repeat</keyword>
<organism evidence="4 5">
    <name type="scientific">Aureibaculum flavum</name>
    <dbReference type="NCBI Taxonomy" id="2795986"/>
    <lineage>
        <taxon>Bacteria</taxon>
        <taxon>Pseudomonadati</taxon>
        <taxon>Bacteroidota</taxon>
        <taxon>Flavobacteriia</taxon>
        <taxon>Flavobacteriales</taxon>
        <taxon>Flavobacteriaceae</taxon>
        <taxon>Aureibaculum</taxon>
    </lineage>
</organism>
<evidence type="ECO:0000313" key="5">
    <source>
        <dbReference type="Proteomes" id="UP000623301"/>
    </source>
</evidence>
<dbReference type="PANTHER" id="PTHR24134">
    <property type="entry name" value="ANKYRIN REPEAT-CONTAINING PROTEIN DDB_G0279043"/>
    <property type="match status" value="1"/>
</dbReference>
<keyword evidence="1" id="KW-0677">Repeat</keyword>
<dbReference type="RefSeq" id="WP_198839739.1">
    <property type="nucleotide sequence ID" value="NZ_JAEHFJ010000001.1"/>
</dbReference>
<evidence type="ECO:0000256" key="3">
    <source>
        <dbReference type="PROSITE-ProRule" id="PRU00023"/>
    </source>
</evidence>
<feature type="repeat" description="ANK" evidence="3">
    <location>
        <begin position="179"/>
        <end position="211"/>
    </location>
</feature>
<dbReference type="SUPFAM" id="SSF48403">
    <property type="entry name" value="Ankyrin repeat"/>
    <property type="match status" value="1"/>
</dbReference>
<name>A0ABS0WLS1_9FLAO</name>
<comment type="caution">
    <text evidence="4">The sequence shown here is derived from an EMBL/GenBank/DDBJ whole genome shotgun (WGS) entry which is preliminary data.</text>
</comment>
<evidence type="ECO:0000256" key="1">
    <source>
        <dbReference type="ARBA" id="ARBA00022737"/>
    </source>
</evidence>
<dbReference type="EMBL" id="JAEHFJ010000001">
    <property type="protein sequence ID" value="MBJ2172917.1"/>
    <property type="molecule type" value="Genomic_DNA"/>
</dbReference>
<evidence type="ECO:0000256" key="2">
    <source>
        <dbReference type="ARBA" id="ARBA00023043"/>
    </source>
</evidence>
<dbReference type="SMART" id="SM00248">
    <property type="entry name" value="ANK"/>
    <property type="match status" value="4"/>
</dbReference>
<dbReference type="PANTHER" id="PTHR24134:SF9">
    <property type="entry name" value="ANKYRIN REPEAT AND SOCS BOX PROTEIN 8"/>
    <property type="match status" value="1"/>
</dbReference>